<dbReference type="SUPFAM" id="SSF55073">
    <property type="entry name" value="Nucleotide cyclase"/>
    <property type="match status" value="1"/>
</dbReference>
<proteinExistence type="predicted"/>
<dbReference type="Pfam" id="PF00990">
    <property type="entry name" value="GGDEF"/>
    <property type="match status" value="1"/>
</dbReference>
<dbReference type="Gene3D" id="3.40.50.2300">
    <property type="match status" value="2"/>
</dbReference>
<organism evidence="6 7">
    <name type="scientific">Amantichitinum ursilacus</name>
    <dbReference type="NCBI Taxonomy" id="857265"/>
    <lineage>
        <taxon>Bacteria</taxon>
        <taxon>Pseudomonadati</taxon>
        <taxon>Pseudomonadota</taxon>
        <taxon>Betaproteobacteria</taxon>
        <taxon>Neisseriales</taxon>
        <taxon>Chitinibacteraceae</taxon>
        <taxon>Amantichitinum</taxon>
    </lineage>
</organism>
<dbReference type="RefSeq" id="WP_053939129.1">
    <property type="nucleotide sequence ID" value="NZ_LAQT01000029.1"/>
</dbReference>
<dbReference type="FunFam" id="3.30.70.270:FF:000001">
    <property type="entry name" value="Diguanylate cyclase domain protein"/>
    <property type="match status" value="1"/>
</dbReference>
<dbReference type="InterPro" id="IPR000160">
    <property type="entry name" value="GGDEF_dom"/>
</dbReference>
<dbReference type="SUPFAM" id="SSF52172">
    <property type="entry name" value="CheY-like"/>
    <property type="match status" value="2"/>
</dbReference>
<feature type="modified residue" description="4-aspartylphosphate" evidence="3">
    <location>
        <position position="181"/>
    </location>
</feature>
<evidence type="ECO:0000313" key="6">
    <source>
        <dbReference type="EMBL" id="KPC50458.1"/>
    </source>
</evidence>
<reference evidence="6 7" key="1">
    <citation type="submission" date="2015-07" db="EMBL/GenBank/DDBJ databases">
        <title>Draft genome sequence of the Amantichitinum ursilacus IGB-41, a new chitin-degrading bacterium.</title>
        <authorList>
            <person name="Kirstahler P."/>
            <person name="Guenther M."/>
            <person name="Grumaz C."/>
            <person name="Rupp S."/>
            <person name="Zibek S."/>
            <person name="Sohn K."/>
        </authorList>
    </citation>
    <scope>NUCLEOTIDE SEQUENCE [LARGE SCALE GENOMIC DNA]</scope>
    <source>
        <strain evidence="6 7">IGB-41</strain>
    </source>
</reference>
<comment type="caution">
    <text evidence="6">The sequence shown here is derived from an EMBL/GenBank/DDBJ whole genome shotgun (WGS) entry which is preliminary data.</text>
</comment>
<gene>
    <name evidence="6" type="primary">pleD_8</name>
    <name evidence="6" type="ORF">WG78_17660</name>
</gene>
<dbReference type="NCBIfam" id="TIGR00254">
    <property type="entry name" value="GGDEF"/>
    <property type="match status" value="1"/>
</dbReference>
<dbReference type="InterPro" id="IPR001789">
    <property type="entry name" value="Sig_transdc_resp-reg_receiver"/>
</dbReference>
<evidence type="ECO:0000256" key="1">
    <source>
        <dbReference type="ARBA" id="ARBA00012528"/>
    </source>
</evidence>
<dbReference type="PANTHER" id="PTHR45138">
    <property type="entry name" value="REGULATORY COMPONENTS OF SENSORY TRANSDUCTION SYSTEM"/>
    <property type="match status" value="1"/>
</dbReference>
<keyword evidence="3" id="KW-0597">Phosphoprotein</keyword>
<dbReference type="STRING" id="857265.WG78_17660"/>
<dbReference type="GO" id="GO:1902201">
    <property type="term" value="P:negative regulation of bacterial-type flagellum-dependent cell motility"/>
    <property type="evidence" value="ECO:0007669"/>
    <property type="project" value="TreeGrafter"/>
</dbReference>
<dbReference type="SMART" id="SM00267">
    <property type="entry name" value="GGDEF"/>
    <property type="match status" value="1"/>
</dbReference>
<dbReference type="SMART" id="SM00448">
    <property type="entry name" value="REC"/>
    <property type="match status" value="1"/>
</dbReference>
<dbReference type="GO" id="GO:0052621">
    <property type="term" value="F:diguanylate cyclase activity"/>
    <property type="evidence" value="ECO:0007669"/>
    <property type="project" value="UniProtKB-EC"/>
</dbReference>
<dbReference type="PROSITE" id="PS50110">
    <property type="entry name" value="RESPONSE_REGULATORY"/>
    <property type="match status" value="1"/>
</dbReference>
<dbReference type="EC" id="2.7.7.65" evidence="1"/>
<sequence>MARQSSALIYLFGADRAALALTGQQLAVFGFEVQSFDRVAELLAAMHSASPFAVLVDTVGADVIAQLETQIPLIKRLAHGPIFMAISGEPVSRQIALMRLGVTDFVNRPLDIQKLVARLDQQLDQSAPEPYRVLVVDDSDAMLKWLELTLGRAGMQVHKTHDPLDVLLLLERHKPEIVILDVYMPEYEGDEMARIIRQQPRFDGVPIVFLSTETNRPRQLMARSMGGDDFLVKNMPPEELVAVVSMTCERYRRLRQWMTRDSLTLLLNHTTLIESLETAVPRAVREQDVLSFVMIDIDHFKNINDQYGHMAGDHVIQSLARLLRLGLPPGALVGRYGGEEFAIVLPGVAPLHAAHLIDALRQRFAAFPQGAEKVATFYASFSAGVAPLQPGQSAQQLVEAADLALYDAKARGRNQVLLYSATGSPSGAQGK</sequence>
<dbReference type="InterPro" id="IPR050469">
    <property type="entry name" value="Diguanylate_Cyclase"/>
</dbReference>
<evidence type="ECO:0000256" key="2">
    <source>
        <dbReference type="ARBA" id="ARBA00034247"/>
    </source>
</evidence>
<dbReference type="GO" id="GO:0000160">
    <property type="term" value="P:phosphorelay signal transduction system"/>
    <property type="evidence" value="ECO:0007669"/>
    <property type="project" value="InterPro"/>
</dbReference>
<evidence type="ECO:0000259" key="4">
    <source>
        <dbReference type="PROSITE" id="PS50110"/>
    </source>
</evidence>
<dbReference type="CDD" id="cd01949">
    <property type="entry name" value="GGDEF"/>
    <property type="match status" value="1"/>
</dbReference>
<comment type="catalytic activity">
    <reaction evidence="2">
        <text>2 GTP = 3',3'-c-di-GMP + 2 diphosphate</text>
        <dbReference type="Rhea" id="RHEA:24898"/>
        <dbReference type="ChEBI" id="CHEBI:33019"/>
        <dbReference type="ChEBI" id="CHEBI:37565"/>
        <dbReference type="ChEBI" id="CHEBI:58805"/>
        <dbReference type="EC" id="2.7.7.65"/>
    </reaction>
</comment>
<dbReference type="EMBL" id="LAQT01000029">
    <property type="protein sequence ID" value="KPC50458.1"/>
    <property type="molecule type" value="Genomic_DNA"/>
</dbReference>
<feature type="domain" description="GGDEF" evidence="5">
    <location>
        <begin position="288"/>
        <end position="421"/>
    </location>
</feature>
<dbReference type="InterPro" id="IPR043128">
    <property type="entry name" value="Rev_trsase/Diguanyl_cyclase"/>
</dbReference>
<keyword evidence="7" id="KW-1185">Reference proteome</keyword>
<dbReference type="GO" id="GO:0005886">
    <property type="term" value="C:plasma membrane"/>
    <property type="evidence" value="ECO:0007669"/>
    <property type="project" value="TreeGrafter"/>
</dbReference>
<dbReference type="PROSITE" id="PS50887">
    <property type="entry name" value="GGDEF"/>
    <property type="match status" value="1"/>
</dbReference>
<dbReference type="OrthoDB" id="8522032at2"/>
<protein>
    <recommendedName>
        <fullName evidence="1">diguanylate cyclase</fullName>
        <ecNumber evidence="1">2.7.7.65</ecNumber>
    </recommendedName>
</protein>
<evidence type="ECO:0000256" key="3">
    <source>
        <dbReference type="PROSITE-ProRule" id="PRU00169"/>
    </source>
</evidence>
<evidence type="ECO:0000259" key="5">
    <source>
        <dbReference type="PROSITE" id="PS50887"/>
    </source>
</evidence>
<dbReference type="Proteomes" id="UP000037939">
    <property type="component" value="Unassembled WGS sequence"/>
</dbReference>
<dbReference type="Pfam" id="PF00072">
    <property type="entry name" value="Response_reg"/>
    <property type="match status" value="1"/>
</dbReference>
<dbReference type="PANTHER" id="PTHR45138:SF9">
    <property type="entry name" value="DIGUANYLATE CYCLASE DGCM-RELATED"/>
    <property type="match status" value="1"/>
</dbReference>
<dbReference type="InterPro" id="IPR029787">
    <property type="entry name" value="Nucleotide_cyclase"/>
</dbReference>
<name>A0A0N1JS65_9NEIS</name>
<dbReference type="CDD" id="cd00156">
    <property type="entry name" value="REC"/>
    <property type="match status" value="1"/>
</dbReference>
<dbReference type="GO" id="GO:0043709">
    <property type="term" value="P:cell adhesion involved in single-species biofilm formation"/>
    <property type="evidence" value="ECO:0007669"/>
    <property type="project" value="TreeGrafter"/>
</dbReference>
<dbReference type="AlphaFoldDB" id="A0A0N1JS65"/>
<feature type="domain" description="Response regulatory" evidence="4">
    <location>
        <begin position="132"/>
        <end position="248"/>
    </location>
</feature>
<dbReference type="Gene3D" id="3.30.70.270">
    <property type="match status" value="1"/>
</dbReference>
<dbReference type="InterPro" id="IPR011006">
    <property type="entry name" value="CheY-like_superfamily"/>
</dbReference>
<evidence type="ECO:0000313" key="7">
    <source>
        <dbReference type="Proteomes" id="UP000037939"/>
    </source>
</evidence>
<accession>A0A0N1JS65</accession>